<comment type="subcellular location">
    <subcellularLocation>
        <location evidence="1">Periplasm</location>
    </subcellularLocation>
</comment>
<dbReference type="EMBL" id="JXMW01000016">
    <property type="protein sequence ID" value="OQD58401.1"/>
    <property type="molecule type" value="Genomic_DNA"/>
</dbReference>
<feature type="transmembrane region" description="Helical" evidence="4">
    <location>
        <begin position="7"/>
        <end position="26"/>
    </location>
</feature>
<evidence type="ECO:0000313" key="6">
    <source>
        <dbReference type="Proteomes" id="UP000191661"/>
    </source>
</evidence>
<comment type="similarity">
    <text evidence="2">Belongs to the bacterial solute-binding protein SsuA/TauA family.</text>
</comment>
<keyword evidence="6" id="KW-1185">Reference proteome</keyword>
<keyword evidence="4" id="KW-0472">Membrane</keyword>
<organism evidence="5 6">
    <name type="scientific">Methanobrevibacter arboriphilus JCM 13429 = DSM 1125</name>
    <dbReference type="NCBI Taxonomy" id="1300164"/>
    <lineage>
        <taxon>Archaea</taxon>
        <taxon>Methanobacteriati</taxon>
        <taxon>Methanobacteriota</taxon>
        <taxon>Methanomada group</taxon>
        <taxon>Methanobacteria</taxon>
        <taxon>Methanobacteriales</taxon>
        <taxon>Methanobacteriaceae</taxon>
        <taxon>Methanobrevibacter</taxon>
    </lineage>
</organism>
<dbReference type="PANTHER" id="PTHR30024">
    <property type="entry name" value="ALIPHATIC SULFONATES-BINDING PROTEIN-RELATED"/>
    <property type="match status" value="1"/>
</dbReference>
<evidence type="ECO:0000256" key="1">
    <source>
        <dbReference type="ARBA" id="ARBA00004418"/>
    </source>
</evidence>
<protein>
    <submittedName>
        <fullName evidence="5">ABC-type transporter, substrate-binding protein</fullName>
    </submittedName>
</protein>
<evidence type="ECO:0000256" key="3">
    <source>
        <dbReference type="ARBA" id="ARBA00022729"/>
    </source>
</evidence>
<sequence length="353" mass="38828">MVNKKLIAIVIVIIAIIAIIAGLVFLPSSANANSINGAVTKDCSGTPWFVGYEKGFFDKYNVNVVDKGDIPYAQQPAALSSGELNVYDGHPNALINLIKSGVPVQAVVVTGAEPINGSLDEEHMHWLVKENSSLKGPEDFEKFVKDNGRKVKVGVLATGVCADLETNAWLRKNNITPNDTIEYVTLPDNQQEQALLQGDIDIATLHPPFFAKAEKDSNETNDSSKKLRILTTSTEAFGPAAGLSFAIVNEEFIKEHPDTVRNFIKAFKDADRWSNDNREEAGEITAKNIDLPYTANVHWYSPSGAIDDEVKGYIQDWIDAMEADGLIEHGEFVPEDLYTTEFNDTWDTSLPNQ</sequence>
<name>A0A1V6N137_METAZ</name>
<dbReference type="AlphaFoldDB" id="A0A1V6N137"/>
<keyword evidence="4" id="KW-0812">Transmembrane</keyword>
<dbReference type="Pfam" id="PF13379">
    <property type="entry name" value="NMT1_2"/>
    <property type="match status" value="1"/>
</dbReference>
<dbReference type="PANTHER" id="PTHR30024:SF47">
    <property type="entry name" value="TAURINE-BINDING PERIPLASMIC PROTEIN"/>
    <property type="match status" value="1"/>
</dbReference>
<keyword evidence="4" id="KW-1133">Transmembrane helix</keyword>
<dbReference type="SUPFAM" id="SSF53850">
    <property type="entry name" value="Periplasmic binding protein-like II"/>
    <property type="match status" value="1"/>
</dbReference>
<proteinExistence type="inferred from homology"/>
<reference evidence="5 6" key="1">
    <citation type="submission" date="2014-12" db="EMBL/GenBank/DDBJ databases">
        <title>Genome sequence of Methanobrevibacter arboriphilicus DH1, DSM1125.</title>
        <authorList>
            <person name="Poehlein A."/>
            <person name="Thauer R.K."/>
            <person name="Seedorf H."/>
            <person name="Daniel R."/>
        </authorList>
    </citation>
    <scope>NUCLEOTIDE SEQUENCE [LARGE SCALE GENOMIC DNA]</scope>
    <source>
        <strain evidence="5 6">DH1</strain>
    </source>
</reference>
<accession>A0A1V6N137</accession>
<comment type="caution">
    <text evidence="5">The sequence shown here is derived from an EMBL/GenBank/DDBJ whole genome shotgun (WGS) entry which is preliminary data.</text>
</comment>
<dbReference type="RefSeq" id="WP_080460687.1">
    <property type="nucleotide sequence ID" value="NZ_JXMW01000016.1"/>
</dbReference>
<gene>
    <name evidence="5" type="ORF">MBBAR_16c00040</name>
</gene>
<dbReference type="Proteomes" id="UP000191661">
    <property type="component" value="Unassembled WGS sequence"/>
</dbReference>
<dbReference type="Gene3D" id="3.40.190.10">
    <property type="entry name" value="Periplasmic binding protein-like II"/>
    <property type="match status" value="2"/>
</dbReference>
<evidence type="ECO:0000313" key="5">
    <source>
        <dbReference type="EMBL" id="OQD58401.1"/>
    </source>
</evidence>
<keyword evidence="3" id="KW-0732">Signal</keyword>
<dbReference type="OrthoDB" id="10037at2157"/>
<dbReference type="GO" id="GO:0042597">
    <property type="term" value="C:periplasmic space"/>
    <property type="evidence" value="ECO:0007669"/>
    <property type="project" value="UniProtKB-SubCell"/>
</dbReference>
<evidence type="ECO:0000256" key="4">
    <source>
        <dbReference type="SAM" id="Phobius"/>
    </source>
</evidence>
<evidence type="ECO:0000256" key="2">
    <source>
        <dbReference type="ARBA" id="ARBA00010742"/>
    </source>
</evidence>